<feature type="transmembrane region" description="Helical" evidence="8">
    <location>
        <begin position="235"/>
        <end position="256"/>
    </location>
</feature>
<reference evidence="9" key="1">
    <citation type="journal article" date="2023" name="G3 (Bethesda)">
        <title>Whole genome assemblies of Zophobas morio and Tenebrio molitor.</title>
        <authorList>
            <person name="Kaur S."/>
            <person name="Stinson S.A."/>
            <person name="diCenzo G.C."/>
        </authorList>
    </citation>
    <scope>NUCLEOTIDE SEQUENCE</scope>
    <source>
        <strain evidence="9">QUZm001</strain>
    </source>
</reference>
<dbReference type="AlphaFoldDB" id="A0AA38MCN1"/>
<evidence type="ECO:0000256" key="2">
    <source>
        <dbReference type="ARBA" id="ARBA00010532"/>
    </source>
</evidence>
<evidence type="ECO:0000256" key="5">
    <source>
        <dbReference type="ARBA" id="ARBA00022989"/>
    </source>
</evidence>
<comment type="subcellular location">
    <subcellularLocation>
        <location evidence="1">Cell membrane</location>
    </subcellularLocation>
</comment>
<dbReference type="GO" id="GO:0005886">
    <property type="term" value="C:plasma membrane"/>
    <property type="evidence" value="ECO:0007669"/>
    <property type="project" value="UniProtKB-SubCell"/>
</dbReference>
<proteinExistence type="inferred from homology"/>
<evidence type="ECO:0000313" key="10">
    <source>
        <dbReference type="Proteomes" id="UP001168821"/>
    </source>
</evidence>
<keyword evidence="10" id="KW-1185">Reference proteome</keyword>
<organism evidence="9 10">
    <name type="scientific">Zophobas morio</name>
    <dbReference type="NCBI Taxonomy" id="2755281"/>
    <lineage>
        <taxon>Eukaryota</taxon>
        <taxon>Metazoa</taxon>
        <taxon>Ecdysozoa</taxon>
        <taxon>Arthropoda</taxon>
        <taxon>Hexapoda</taxon>
        <taxon>Insecta</taxon>
        <taxon>Pterygota</taxon>
        <taxon>Neoptera</taxon>
        <taxon>Endopterygota</taxon>
        <taxon>Coleoptera</taxon>
        <taxon>Polyphaga</taxon>
        <taxon>Cucujiformia</taxon>
        <taxon>Tenebrionidae</taxon>
        <taxon>Zophobas</taxon>
    </lineage>
</organism>
<dbReference type="GO" id="GO:0005044">
    <property type="term" value="F:scavenger receptor activity"/>
    <property type="evidence" value="ECO:0007669"/>
    <property type="project" value="TreeGrafter"/>
</dbReference>
<name>A0AA38MCN1_9CUCU</name>
<evidence type="ECO:0000256" key="4">
    <source>
        <dbReference type="ARBA" id="ARBA00022692"/>
    </source>
</evidence>
<evidence type="ECO:0000313" key="9">
    <source>
        <dbReference type="EMBL" id="KAJ3651443.1"/>
    </source>
</evidence>
<evidence type="ECO:0008006" key="11">
    <source>
        <dbReference type="Google" id="ProtNLM"/>
    </source>
</evidence>
<comment type="similarity">
    <text evidence="2">Belongs to the CD36 family.</text>
</comment>
<sequence length="281" mass="32184">MIYSNFTNTVTVYVGTKHGDKKFFLIDKYDGSSDIPNYGNTCADRVSGSSEGVAYPQFITKNTTIKYWRKTFCKMAVLRFKRNEFKYGLNAFRFDLIDSIFNRTKPREADCYQGTPALIDGLSDISKCHYGFPLATSFPHFLYGSESIHSLVTGMKPNHTLHESYLIVEPTTGVPLESNARSQSNLVVKKLTGFNELVTPFSDTVIPMFWIEYKQMGLPWYIVSLVYFQVNVLPIFQTILTSSLLVGSAIFIYLYIKHKRKQQLLDNKTLVFEKELFISKP</sequence>
<evidence type="ECO:0000256" key="1">
    <source>
        <dbReference type="ARBA" id="ARBA00004236"/>
    </source>
</evidence>
<evidence type="ECO:0000256" key="6">
    <source>
        <dbReference type="ARBA" id="ARBA00023136"/>
    </source>
</evidence>
<accession>A0AA38MCN1</accession>
<keyword evidence="6 8" id="KW-0472">Membrane</keyword>
<protein>
    <recommendedName>
        <fullName evidence="11">Scavenger receptor class B member 1</fullName>
    </recommendedName>
</protein>
<evidence type="ECO:0000256" key="7">
    <source>
        <dbReference type="ARBA" id="ARBA00023180"/>
    </source>
</evidence>
<evidence type="ECO:0000256" key="8">
    <source>
        <dbReference type="SAM" id="Phobius"/>
    </source>
</evidence>
<keyword evidence="3" id="KW-1003">Cell membrane</keyword>
<gene>
    <name evidence="9" type="ORF">Zmor_017486</name>
</gene>
<dbReference type="PANTHER" id="PTHR11923">
    <property type="entry name" value="SCAVENGER RECEPTOR CLASS B TYPE-1 SR-B1"/>
    <property type="match status" value="1"/>
</dbReference>
<dbReference type="GO" id="GO:0005737">
    <property type="term" value="C:cytoplasm"/>
    <property type="evidence" value="ECO:0007669"/>
    <property type="project" value="TreeGrafter"/>
</dbReference>
<dbReference type="PRINTS" id="PR01609">
    <property type="entry name" value="CD36FAMILY"/>
</dbReference>
<dbReference type="Pfam" id="PF01130">
    <property type="entry name" value="CD36"/>
    <property type="match status" value="1"/>
</dbReference>
<keyword evidence="4 8" id="KW-0812">Transmembrane</keyword>
<comment type="caution">
    <text evidence="9">The sequence shown here is derived from an EMBL/GenBank/DDBJ whole genome shotgun (WGS) entry which is preliminary data.</text>
</comment>
<dbReference type="PANTHER" id="PTHR11923:SF89">
    <property type="entry name" value="GH15894P"/>
    <property type="match status" value="1"/>
</dbReference>
<dbReference type="Proteomes" id="UP001168821">
    <property type="component" value="Unassembled WGS sequence"/>
</dbReference>
<dbReference type="InterPro" id="IPR002159">
    <property type="entry name" value="CD36_fam"/>
</dbReference>
<dbReference type="EMBL" id="JALNTZ010000005">
    <property type="protein sequence ID" value="KAJ3651443.1"/>
    <property type="molecule type" value="Genomic_DNA"/>
</dbReference>
<keyword evidence="7" id="KW-0325">Glycoprotein</keyword>
<evidence type="ECO:0000256" key="3">
    <source>
        <dbReference type="ARBA" id="ARBA00022475"/>
    </source>
</evidence>
<keyword evidence="5 8" id="KW-1133">Transmembrane helix</keyword>